<dbReference type="EnsemblMetazoa" id="PPA11128.1">
    <property type="protein sequence ID" value="PPA11128.1"/>
    <property type="gene ID" value="WBGene00100682"/>
</dbReference>
<accession>A0A8R1Y8N3</accession>
<dbReference type="InterPro" id="IPR036396">
    <property type="entry name" value="Cyt_P450_sf"/>
</dbReference>
<evidence type="ECO:0000256" key="4">
    <source>
        <dbReference type="ARBA" id="ARBA00023033"/>
    </source>
</evidence>
<keyword evidence="2" id="KW-0479">Metal-binding</keyword>
<reference evidence="6" key="1">
    <citation type="journal article" date="2008" name="Nat. Genet.">
        <title>The Pristionchus pacificus genome provides a unique perspective on nematode lifestyle and parasitism.</title>
        <authorList>
            <person name="Dieterich C."/>
            <person name="Clifton S.W."/>
            <person name="Schuster L.N."/>
            <person name="Chinwalla A."/>
            <person name="Delehaunty K."/>
            <person name="Dinkelacker I."/>
            <person name="Fulton L."/>
            <person name="Fulton R."/>
            <person name="Godfrey J."/>
            <person name="Minx P."/>
            <person name="Mitreva M."/>
            <person name="Roeseler W."/>
            <person name="Tian H."/>
            <person name="Witte H."/>
            <person name="Yang S.P."/>
            <person name="Wilson R.K."/>
            <person name="Sommer R.J."/>
        </authorList>
    </citation>
    <scope>NUCLEOTIDE SEQUENCE [LARGE SCALE GENOMIC DNA]</scope>
    <source>
        <strain evidence="6">PS312</strain>
    </source>
</reference>
<keyword evidence="4" id="KW-0560">Oxidoreductase</keyword>
<comment type="similarity">
    <text evidence="1">Belongs to the cytochrome P450 family.</text>
</comment>
<dbReference type="PANTHER" id="PTHR24300">
    <property type="entry name" value="CYTOCHROME P450 508A4-RELATED"/>
    <property type="match status" value="1"/>
</dbReference>
<name>A0A2A6BLU7_PRIPA</name>
<dbReference type="GO" id="GO:0020037">
    <property type="term" value="F:heme binding"/>
    <property type="evidence" value="ECO:0007669"/>
    <property type="project" value="InterPro"/>
</dbReference>
<gene>
    <name evidence="5" type="primary">WBGene00100682</name>
</gene>
<sequence length="111" mass="12867">MFSCFPNLFLNSVPRYEHELLLNSLLNQIHPYSVMIILLVTLAIVGILCYSLFINRIKGLPPGPPPLPLLGNFHQFEADLDKKFFEWKRKYGKAFTVWMPNPTVVITDYKI</sequence>
<evidence type="ECO:0000313" key="5">
    <source>
        <dbReference type="EnsemblMetazoa" id="PPA11128.1"/>
    </source>
</evidence>
<organism evidence="5 6">
    <name type="scientific">Pristionchus pacificus</name>
    <name type="common">Parasitic nematode worm</name>
    <dbReference type="NCBI Taxonomy" id="54126"/>
    <lineage>
        <taxon>Eukaryota</taxon>
        <taxon>Metazoa</taxon>
        <taxon>Ecdysozoa</taxon>
        <taxon>Nematoda</taxon>
        <taxon>Chromadorea</taxon>
        <taxon>Rhabditida</taxon>
        <taxon>Rhabditina</taxon>
        <taxon>Diplogasteromorpha</taxon>
        <taxon>Diplogasteroidea</taxon>
        <taxon>Neodiplogasteridae</taxon>
        <taxon>Pristionchus</taxon>
    </lineage>
</organism>
<dbReference type="Proteomes" id="UP000005239">
    <property type="component" value="Unassembled WGS sequence"/>
</dbReference>
<keyword evidence="6" id="KW-1185">Reference proteome</keyword>
<dbReference type="Pfam" id="PF00067">
    <property type="entry name" value="p450"/>
    <property type="match status" value="1"/>
</dbReference>
<dbReference type="Gene3D" id="1.10.630.10">
    <property type="entry name" value="Cytochrome P450"/>
    <property type="match status" value="1"/>
</dbReference>
<evidence type="ECO:0000256" key="2">
    <source>
        <dbReference type="ARBA" id="ARBA00022723"/>
    </source>
</evidence>
<dbReference type="InterPro" id="IPR001128">
    <property type="entry name" value="Cyt_P450"/>
</dbReference>
<evidence type="ECO:0000256" key="1">
    <source>
        <dbReference type="ARBA" id="ARBA00010617"/>
    </source>
</evidence>
<dbReference type="AlphaFoldDB" id="A0A2A6BLU7"/>
<dbReference type="GO" id="GO:0004497">
    <property type="term" value="F:monooxygenase activity"/>
    <property type="evidence" value="ECO:0007669"/>
    <property type="project" value="UniProtKB-KW"/>
</dbReference>
<keyword evidence="3" id="KW-0408">Iron</keyword>
<accession>A0A2A6BLU7</accession>
<dbReference type="OrthoDB" id="5837859at2759"/>
<proteinExistence type="inferred from homology"/>
<evidence type="ECO:0000313" key="6">
    <source>
        <dbReference type="Proteomes" id="UP000005239"/>
    </source>
</evidence>
<protein>
    <submittedName>
        <fullName evidence="5">Cytochrome P450</fullName>
    </submittedName>
</protein>
<dbReference type="InterPro" id="IPR050182">
    <property type="entry name" value="Cytochrome_P450_fam2"/>
</dbReference>
<dbReference type="SUPFAM" id="SSF48264">
    <property type="entry name" value="Cytochrome P450"/>
    <property type="match status" value="1"/>
</dbReference>
<evidence type="ECO:0000256" key="3">
    <source>
        <dbReference type="ARBA" id="ARBA00023004"/>
    </source>
</evidence>
<dbReference type="PANTHER" id="PTHR24300:SF375">
    <property type="entry name" value="CYTOCHROME P450 FAMILY"/>
    <property type="match status" value="1"/>
</dbReference>
<dbReference type="GO" id="GO:0005506">
    <property type="term" value="F:iron ion binding"/>
    <property type="evidence" value="ECO:0007669"/>
    <property type="project" value="InterPro"/>
</dbReference>
<reference evidence="5" key="2">
    <citation type="submission" date="2022-06" db="UniProtKB">
        <authorList>
            <consortium name="EnsemblMetazoa"/>
        </authorList>
    </citation>
    <scope>IDENTIFICATION</scope>
    <source>
        <strain evidence="5">PS312</strain>
    </source>
</reference>
<dbReference type="GO" id="GO:0016705">
    <property type="term" value="F:oxidoreductase activity, acting on paired donors, with incorporation or reduction of molecular oxygen"/>
    <property type="evidence" value="ECO:0007669"/>
    <property type="project" value="InterPro"/>
</dbReference>
<keyword evidence="4" id="KW-0503">Monooxygenase</keyword>